<dbReference type="PANTHER" id="PTHR11596">
    <property type="entry name" value="ALKALINE PHOSPHATASE"/>
    <property type="match status" value="1"/>
</dbReference>
<dbReference type="OrthoDB" id="9794455at2"/>
<evidence type="ECO:0000313" key="12">
    <source>
        <dbReference type="Proteomes" id="UP000184123"/>
    </source>
</evidence>
<dbReference type="PANTHER" id="PTHR11596:SF5">
    <property type="entry name" value="ALKALINE PHOSPHATASE"/>
    <property type="match status" value="1"/>
</dbReference>
<feature type="binding site" evidence="8">
    <location>
        <position position="302"/>
    </location>
    <ligand>
        <name>Zn(2+)</name>
        <dbReference type="ChEBI" id="CHEBI:29105"/>
        <label>2</label>
    </ligand>
</feature>
<feature type="binding site" evidence="8">
    <location>
        <position position="145"/>
    </location>
    <ligand>
        <name>Mg(2+)</name>
        <dbReference type="ChEBI" id="CHEBI:18420"/>
    </ligand>
</feature>
<evidence type="ECO:0000256" key="8">
    <source>
        <dbReference type="PIRSR" id="PIRSR601952-2"/>
    </source>
</evidence>
<dbReference type="CDD" id="cd16012">
    <property type="entry name" value="ALP"/>
    <property type="match status" value="1"/>
</dbReference>
<dbReference type="InterPro" id="IPR042085">
    <property type="entry name" value="Ap_crown"/>
</dbReference>
<evidence type="ECO:0000256" key="5">
    <source>
        <dbReference type="ARBA" id="ARBA00022833"/>
    </source>
</evidence>
<evidence type="ECO:0000313" key="11">
    <source>
        <dbReference type="EMBL" id="SHM24890.1"/>
    </source>
</evidence>
<keyword evidence="3 8" id="KW-0479">Metal-binding</keyword>
<dbReference type="GO" id="GO:0004035">
    <property type="term" value="F:alkaline phosphatase activity"/>
    <property type="evidence" value="ECO:0007669"/>
    <property type="project" value="TreeGrafter"/>
</dbReference>
<dbReference type="GO" id="GO:0046872">
    <property type="term" value="F:metal ion binding"/>
    <property type="evidence" value="ECO:0007669"/>
    <property type="project" value="UniProtKB-KW"/>
</dbReference>
<keyword evidence="5 8" id="KW-0862">Zinc</keyword>
<feature type="active site" description="Phosphoserine intermediate" evidence="7">
    <location>
        <position position="94"/>
    </location>
</feature>
<dbReference type="Proteomes" id="UP000184123">
    <property type="component" value="Unassembled WGS sequence"/>
</dbReference>
<accession>A0A1M7H8T6</accession>
<feature type="binding site" evidence="8">
    <location>
        <position position="297"/>
    </location>
    <ligand>
        <name>Mg(2+)</name>
        <dbReference type="ChEBI" id="CHEBI:18420"/>
    </ligand>
</feature>
<gene>
    <name evidence="11" type="ORF">SAMN05660971_02532</name>
</gene>
<keyword evidence="4" id="KW-0378">Hydrolase</keyword>
<evidence type="ECO:0000256" key="1">
    <source>
        <dbReference type="ARBA" id="ARBA00005984"/>
    </source>
</evidence>
<dbReference type="PRINTS" id="PR00113">
    <property type="entry name" value="ALKPHPHTASE"/>
</dbReference>
<dbReference type="InterPro" id="IPR017850">
    <property type="entry name" value="Alkaline_phosphatase_core_sf"/>
</dbReference>
<dbReference type="PROSITE" id="PS00123">
    <property type="entry name" value="ALKALINE_PHOSPHATASE"/>
    <property type="match status" value="1"/>
</dbReference>
<feature type="binding site" evidence="8">
    <location>
        <position position="306"/>
    </location>
    <ligand>
        <name>Zn(2+)</name>
        <dbReference type="ChEBI" id="CHEBI:29105"/>
        <label>2</label>
    </ligand>
</feature>
<feature type="binding site" evidence="8">
    <location>
        <position position="41"/>
    </location>
    <ligand>
        <name>Mg(2+)</name>
        <dbReference type="ChEBI" id="CHEBI:18420"/>
    </ligand>
</feature>
<feature type="signal peptide" evidence="10">
    <location>
        <begin position="1"/>
        <end position="29"/>
    </location>
</feature>
<dbReference type="STRING" id="44933.SAMN05660971_02532"/>
<dbReference type="Gene3D" id="3.40.720.10">
    <property type="entry name" value="Alkaline Phosphatase, subunit A"/>
    <property type="match status" value="2"/>
</dbReference>
<dbReference type="InterPro" id="IPR018299">
    <property type="entry name" value="Alkaline_phosphatase_AS"/>
</dbReference>
<protein>
    <submittedName>
        <fullName evidence="11">Alkaline phosphatase</fullName>
    </submittedName>
</protein>
<comment type="similarity">
    <text evidence="1 9">Belongs to the alkaline phosphatase family.</text>
</comment>
<dbReference type="Pfam" id="PF00245">
    <property type="entry name" value="Alk_phosphatase"/>
    <property type="match status" value="1"/>
</dbReference>
<dbReference type="EMBL" id="FRCA01000006">
    <property type="protein sequence ID" value="SHM24890.1"/>
    <property type="molecule type" value="Genomic_DNA"/>
</dbReference>
<comment type="cofactor">
    <cofactor evidence="8">
        <name>Mg(2+)</name>
        <dbReference type="ChEBI" id="CHEBI:18420"/>
    </cofactor>
    <text evidence="8">Binds 1 Mg(2+) ion.</text>
</comment>
<feature type="chain" id="PRO_5013269119" evidence="10">
    <location>
        <begin position="30"/>
        <end position="533"/>
    </location>
</feature>
<keyword evidence="2" id="KW-0597">Phosphoprotein</keyword>
<evidence type="ECO:0000256" key="4">
    <source>
        <dbReference type="ARBA" id="ARBA00022801"/>
    </source>
</evidence>
<dbReference type="Gene3D" id="1.10.1200.140">
    <property type="entry name" value="Alkaline phosphatase, crown domain"/>
    <property type="match status" value="1"/>
</dbReference>
<dbReference type="SMART" id="SM00098">
    <property type="entry name" value="alkPPc"/>
    <property type="match status" value="1"/>
</dbReference>
<organism evidence="11 12">
    <name type="scientific">Halomonas cupida</name>
    <dbReference type="NCBI Taxonomy" id="44933"/>
    <lineage>
        <taxon>Bacteria</taxon>
        <taxon>Pseudomonadati</taxon>
        <taxon>Pseudomonadota</taxon>
        <taxon>Gammaproteobacteria</taxon>
        <taxon>Oceanospirillales</taxon>
        <taxon>Halomonadaceae</taxon>
        <taxon>Halomonas</taxon>
    </lineage>
</organism>
<feature type="binding site" evidence="8">
    <location>
        <position position="345"/>
    </location>
    <ligand>
        <name>Zn(2+)</name>
        <dbReference type="ChEBI" id="CHEBI:29105"/>
        <label>2</label>
    </ligand>
</feature>
<evidence type="ECO:0000256" key="9">
    <source>
        <dbReference type="RuleBase" id="RU003946"/>
    </source>
</evidence>
<dbReference type="InterPro" id="IPR001952">
    <property type="entry name" value="Alkaline_phosphatase"/>
</dbReference>
<evidence type="ECO:0000256" key="6">
    <source>
        <dbReference type="ARBA" id="ARBA00022842"/>
    </source>
</evidence>
<evidence type="ECO:0000256" key="3">
    <source>
        <dbReference type="ARBA" id="ARBA00022723"/>
    </source>
</evidence>
<name>A0A1M7H8T6_9GAMM</name>
<dbReference type="AlphaFoldDB" id="A0A1M7H8T6"/>
<evidence type="ECO:0000256" key="10">
    <source>
        <dbReference type="SAM" id="SignalP"/>
    </source>
</evidence>
<keyword evidence="10" id="KW-0732">Signal</keyword>
<dbReference type="SUPFAM" id="SSF53649">
    <property type="entry name" value="Alkaline phosphatase-like"/>
    <property type="match status" value="1"/>
</dbReference>
<evidence type="ECO:0000256" key="2">
    <source>
        <dbReference type="ARBA" id="ARBA00022553"/>
    </source>
</evidence>
<feature type="binding site" evidence="8">
    <location>
        <position position="41"/>
    </location>
    <ligand>
        <name>Zn(2+)</name>
        <dbReference type="ChEBI" id="CHEBI:29105"/>
        <label>2</label>
    </ligand>
</feature>
<evidence type="ECO:0000256" key="7">
    <source>
        <dbReference type="PIRSR" id="PIRSR601952-1"/>
    </source>
</evidence>
<keyword evidence="6 8" id="KW-0460">Magnesium</keyword>
<comment type="cofactor">
    <cofactor evidence="8">
        <name>Zn(2+)</name>
        <dbReference type="ChEBI" id="CHEBI:29105"/>
    </cofactor>
    <text evidence="8">Binds 2 Zn(2+) ions.</text>
</comment>
<reference evidence="11 12" key="1">
    <citation type="submission" date="2016-11" db="EMBL/GenBank/DDBJ databases">
        <authorList>
            <person name="Jaros S."/>
            <person name="Januszkiewicz K."/>
            <person name="Wedrychowicz H."/>
        </authorList>
    </citation>
    <scope>NUCLEOTIDE SEQUENCE [LARGE SCALE GENOMIC DNA]</scope>
    <source>
        <strain evidence="11 12">DSM 4740</strain>
    </source>
</reference>
<feature type="binding site" evidence="8">
    <location>
        <position position="344"/>
    </location>
    <ligand>
        <name>Mg(2+)</name>
        <dbReference type="ChEBI" id="CHEBI:18420"/>
    </ligand>
</feature>
<proteinExistence type="inferred from homology"/>
<sequence>MRYCMKQTPAIGALFGGLLLVGAAAPASAAEIRNVILMIGDGMGPQQVGLLETYANQAPDSIYDGQPTAFHQLADEGVVGFSLTHPADAVVVDSACSATQLATGIYTGSEVIGIDADGNPVETVLELAQSQGKATGLVSDTRLTHATPAAFAAHQPHRSLENAIAEDMLATGPDVMLSGGLRYWVPQSVSEDSEVAGQVETLMGGAFEPASKREDDRNLLQEAADSGYGLAFSRDQLDAYEGNKLLGLFANSGMADGITYRNTKDDPERQEPSLHEMTQKALSILEQDEDGFFLMVEGGQIDWAAHSNDAGTMLNELVKFDEAIQGVYDWAKGREDTVILVTADHETGSFGLSYSAANLPEPQARTGPAFAERDYAPNFNFGGFGLLDSIYQQKNSFWVLLNEFEALEKEQQTPARLMEMVNANSDFQIDEAQAEAVLTDKPNPHHVEGHSYLDAEEVPAIADVDAFYPYNDRGDVLGRILGTSQNVVWGTGTHTHTPVNVFAWGPAETILPVSSIQHHSNVGQFLKSLVAAD</sequence>
<feature type="binding site" evidence="8">
    <location>
        <position position="147"/>
    </location>
    <ligand>
        <name>Mg(2+)</name>
        <dbReference type="ChEBI" id="CHEBI:18420"/>
    </ligand>
</feature>